<comment type="caution">
    <text evidence="1">The sequence shown here is derived from an EMBL/GenBank/DDBJ whole genome shotgun (WGS) entry which is preliminary data.</text>
</comment>
<dbReference type="Proteomes" id="UP000785679">
    <property type="component" value="Unassembled WGS sequence"/>
</dbReference>
<evidence type="ECO:0000313" key="2">
    <source>
        <dbReference type="Proteomes" id="UP000785679"/>
    </source>
</evidence>
<gene>
    <name evidence="1" type="ORF">FGO68_gene8882</name>
</gene>
<keyword evidence="2" id="KW-1185">Reference proteome</keyword>
<sequence length="82" mass="9691">MSAWARSGHLRVSCQLTRQQKTFTLICPNNSKVFVNSLTFYKASYQTIIPLYFYNLQLQSTYIIQNREVMDVVDQALYIYRV</sequence>
<accession>A0A8J8P763</accession>
<protein>
    <submittedName>
        <fullName evidence="1">Uncharacterized protein</fullName>
    </submittedName>
</protein>
<organism evidence="1 2">
    <name type="scientific">Halteria grandinella</name>
    <dbReference type="NCBI Taxonomy" id="5974"/>
    <lineage>
        <taxon>Eukaryota</taxon>
        <taxon>Sar</taxon>
        <taxon>Alveolata</taxon>
        <taxon>Ciliophora</taxon>
        <taxon>Intramacronucleata</taxon>
        <taxon>Spirotrichea</taxon>
        <taxon>Stichotrichia</taxon>
        <taxon>Sporadotrichida</taxon>
        <taxon>Halteriidae</taxon>
        <taxon>Halteria</taxon>
    </lineage>
</organism>
<reference evidence="1" key="1">
    <citation type="submission" date="2019-06" db="EMBL/GenBank/DDBJ databases">
        <authorList>
            <person name="Zheng W."/>
        </authorList>
    </citation>
    <scope>NUCLEOTIDE SEQUENCE</scope>
    <source>
        <strain evidence="1">QDHG01</strain>
    </source>
</reference>
<name>A0A8J8P763_HALGN</name>
<proteinExistence type="predicted"/>
<dbReference type="EMBL" id="RRYP01000585">
    <property type="protein sequence ID" value="TNV87189.1"/>
    <property type="molecule type" value="Genomic_DNA"/>
</dbReference>
<evidence type="ECO:0000313" key="1">
    <source>
        <dbReference type="EMBL" id="TNV87189.1"/>
    </source>
</evidence>
<dbReference type="AlphaFoldDB" id="A0A8J8P763"/>